<dbReference type="AlphaFoldDB" id="A0A087UWX9"/>
<dbReference type="EMBL" id="KK122070">
    <property type="protein sequence ID" value="KFM81868.1"/>
    <property type="molecule type" value="Genomic_DNA"/>
</dbReference>
<evidence type="ECO:0000313" key="2">
    <source>
        <dbReference type="EMBL" id="KFM81868.1"/>
    </source>
</evidence>
<feature type="compositionally biased region" description="Basic and acidic residues" evidence="1">
    <location>
        <begin position="41"/>
        <end position="54"/>
    </location>
</feature>
<name>A0A087UWX9_STEMI</name>
<keyword evidence="3" id="KW-1185">Reference proteome</keyword>
<dbReference type="OrthoDB" id="10433193at2759"/>
<gene>
    <name evidence="2" type="ORF">X975_17253</name>
</gene>
<accession>A0A087UWX9</accession>
<reference evidence="2 3" key="1">
    <citation type="submission" date="2013-11" db="EMBL/GenBank/DDBJ databases">
        <title>Genome sequencing of Stegodyphus mimosarum.</title>
        <authorList>
            <person name="Bechsgaard J."/>
        </authorList>
    </citation>
    <scope>NUCLEOTIDE SEQUENCE [LARGE SCALE GENOMIC DNA]</scope>
</reference>
<evidence type="ECO:0000256" key="1">
    <source>
        <dbReference type="SAM" id="MobiDB-lite"/>
    </source>
</evidence>
<feature type="non-terminal residue" evidence="2">
    <location>
        <position position="54"/>
    </location>
</feature>
<proteinExistence type="predicted"/>
<feature type="region of interest" description="Disordered" evidence="1">
    <location>
        <begin position="22"/>
        <end position="54"/>
    </location>
</feature>
<organism evidence="2 3">
    <name type="scientific">Stegodyphus mimosarum</name>
    <name type="common">African social velvet spider</name>
    <dbReference type="NCBI Taxonomy" id="407821"/>
    <lineage>
        <taxon>Eukaryota</taxon>
        <taxon>Metazoa</taxon>
        <taxon>Ecdysozoa</taxon>
        <taxon>Arthropoda</taxon>
        <taxon>Chelicerata</taxon>
        <taxon>Arachnida</taxon>
        <taxon>Araneae</taxon>
        <taxon>Araneomorphae</taxon>
        <taxon>Entelegynae</taxon>
        <taxon>Eresoidea</taxon>
        <taxon>Eresidae</taxon>
        <taxon>Stegodyphus</taxon>
    </lineage>
</organism>
<sequence length="54" mass="5603">MGGGKGTCCLTFMAVDTLSQSSSQHTSRFGKARFVPATAKPKTENAEKRGGLVG</sequence>
<protein>
    <submittedName>
        <fullName evidence="2">Uncharacterized protein</fullName>
    </submittedName>
</protein>
<evidence type="ECO:0000313" key="3">
    <source>
        <dbReference type="Proteomes" id="UP000054359"/>
    </source>
</evidence>
<dbReference type="Proteomes" id="UP000054359">
    <property type="component" value="Unassembled WGS sequence"/>
</dbReference>